<dbReference type="InterPro" id="IPR036291">
    <property type="entry name" value="NAD(P)-bd_dom_sf"/>
</dbReference>
<dbReference type="PROSITE" id="PS00455">
    <property type="entry name" value="AMP_BINDING"/>
    <property type="match status" value="1"/>
</dbReference>
<dbReference type="AlphaFoldDB" id="A0A9P3GR09"/>
<proteinExistence type="predicted"/>
<dbReference type="Pfam" id="PF00550">
    <property type="entry name" value="PP-binding"/>
    <property type="match status" value="1"/>
</dbReference>
<evidence type="ECO:0000313" key="5">
    <source>
        <dbReference type="Proteomes" id="UP000703269"/>
    </source>
</evidence>
<dbReference type="GO" id="GO:0031177">
    <property type="term" value="F:phosphopantetheine binding"/>
    <property type="evidence" value="ECO:0007669"/>
    <property type="project" value="InterPro"/>
</dbReference>
<dbReference type="InterPro" id="IPR013120">
    <property type="entry name" value="FAR_NAD-bd"/>
</dbReference>
<evidence type="ECO:0000259" key="3">
    <source>
        <dbReference type="SMART" id="SM00823"/>
    </source>
</evidence>
<reference evidence="4 5" key="1">
    <citation type="submission" date="2021-08" db="EMBL/GenBank/DDBJ databases">
        <title>Draft Genome Sequence of Phanerochaete sordida strain YK-624.</title>
        <authorList>
            <person name="Mori T."/>
            <person name="Dohra H."/>
            <person name="Suzuki T."/>
            <person name="Kawagishi H."/>
            <person name="Hirai H."/>
        </authorList>
    </citation>
    <scope>NUCLEOTIDE SEQUENCE [LARGE SCALE GENOMIC DNA]</scope>
    <source>
        <strain evidence="4 5">YK-624</strain>
    </source>
</reference>
<gene>
    <name evidence="4" type="ORF">PsYK624_140860</name>
</gene>
<dbReference type="InterPro" id="IPR020806">
    <property type="entry name" value="PKS_PP-bd"/>
</dbReference>
<protein>
    <submittedName>
        <fullName evidence="4">Acetyl-CoA synthetase-like protein</fullName>
    </submittedName>
</protein>
<dbReference type="EMBL" id="BPQB01000078">
    <property type="protein sequence ID" value="GJE97864.1"/>
    <property type="molecule type" value="Genomic_DNA"/>
</dbReference>
<evidence type="ECO:0000256" key="1">
    <source>
        <dbReference type="ARBA" id="ARBA00022450"/>
    </source>
</evidence>
<dbReference type="Proteomes" id="UP000703269">
    <property type="component" value="Unassembled WGS sequence"/>
</dbReference>
<keyword evidence="2" id="KW-0597">Phosphoprotein</keyword>
<dbReference type="InterPro" id="IPR009081">
    <property type="entry name" value="PP-bd_ACP"/>
</dbReference>
<dbReference type="InterPro" id="IPR051414">
    <property type="entry name" value="Adenylate-forming_Reductase"/>
</dbReference>
<dbReference type="Gene3D" id="1.10.1200.10">
    <property type="entry name" value="ACP-like"/>
    <property type="match status" value="1"/>
</dbReference>
<dbReference type="SUPFAM" id="SSF56801">
    <property type="entry name" value="Acetyl-CoA synthetase-like"/>
    <property type="match status" value="1"/>
</dbReference>
<dbReference type="InterPro" id="IPR000873">
    <property type="entry name" value="AMP-dep_synth/lig_dom"/>
</dbReference>
<dbReference type="PANTHER" id="PTHR43439:SF2">
    <property type="entry name" value="ENZYME, PUTATIVE (JCVI)-RELATED"/>
    <property type="match status" value="1"/>
</dbReference>
<keyword evidence="1" id="KW-0596">Phosphopantetheine</keyword>
<accession>A0A9P3GR09</accession>
<feature type="domain" description="Polyketide synthase-like phosphopantetheine-binding" evidence="3">
    <location>
        <begin position="582"/>
        <end position="661"/>
    </location>
</feature>
<dbReference type="Pfam" id="PF07993">
    <property type="entry name" value="NAD_binding_4"/>
    <property type="match status" value="1"/>
</dbReference>
<comment type="caution">
    <text evidence="4">The sequence shown here is derived from an EMBL/GenBank/DDBJ whole genome shotgun (WGS) entry which is preliminary data.</text>
</comment>
<organism evidence="4 5">
    <name type="scientific">Phanerochaete sordida</name>
    <dbReference type="NCBI Taxonomy" id="48140"/>
    <lineage>
        <taxon>Eukaryota</taxon>
        <taxon>Fungi</taxon>
        <taxon>Dikarya</taxon>
        <taxon>Basidiomycota</taxon>
        <taxon>Agaricomycotina</taxon>
        <taxon>Agaricomycetes</taxon>
        <taxon>Polyporales</taxon>
        <taxon>Phanerochaetaceae</taxon>
        <taxon>Phanerochaete</taxon>
    </lineage>
</organism>
<dbReference type="InterPro" id="IPR020845">
    <property type="entry name" value="AMP-binding_CS"/>
</dbReference>
<dbReference type="SUPFAM" id="SSF47336">
    <property type="entry name" value="ACP-like"/>
    <property type="match status" value="1"/>
</dbReference>
<dbReference type="Pfam" id="PF23562">
    <property type="entry name" value="AMP-binding_C_3"/>
    <property type="match status" value="1"/>
</dbReference>
<dbReference type="SUPFAM" id="SSF51735">
    <property type="entry name" value="NAD(P)-binding Rossmann-fold domains"/>
    <property type="match status" value="1"/>
</dbReference>
<name>A0A9P3GR09_9APHY</name>
<evidence type="ECO:0000256" key="2">
    <source>
        <dbReference type="ARBA" id="ARBA00022553"/>
    </source>
</evidence>
<dbReference type="InterPro" id="IPR042099">
    <property type="entry name" value="ANL_N_sf"/>
</dbReference>
<keyword evidence="5" id="KW-1185">Reference proteome</keyword>
<sequence length="1069" mass="114328">MAIDTLSSEPQPEAFVRPRFDVSKPTTAQEGYLQTLPDLIEFNATYNRDHLFCAQYAHDLSAAPRFITHGELHQGVLRASAWLALQGLAQRPRTVDGALRKSQPVALLMASDVAWFVLFAALLRAGVPVLCMSARLAPQAVVHLVRKTDAAAVVVSPRLDALVEESRGLFREGGEVAEPAFHTVPPYAEFFNPDSKLDPASVPPPPRHTDHTDRNVVILHSSGTTGLPKPIFHSHAYLLGYCACHELTPAQVDGALNVSTLPLFHGFGLLAPCLALSIGLPFALPASTTIPTGTSTHAILQSSGATSLMTVPSILEELHQLPSEAGITVLQNLSFVAVGGAPMKHTVASALAAAHVPLLNHWGVTELGAIAPIAVPGPAHDWRWLRVRTDLALRLEPLAGGTVRLVGRAPLAAEEFAVQDLLECNPHNAREVRIAGRADDLVVLATGEKVRPHALETRAAEHPAVRAALAVGTDRAQLALLLEPAPHVRLDAGDAGAVGAYLDGVWPAVAAANAETDAHARVAREMLLVVDREKPLLRTPKGSVPRAPNEERFRAELDALYARADRAGVAPLPLGDPTALKEVVRGAVRALYKTAREIGDSEDFFERGMDSLQATMLRRRLNAALMVALERAGQEPKGLPLDVVYANPSVDRLCSALFAHGSNHNKPVDRIAYMESVADEFVQKVSGLRRTSVPAPPPAEEHGAVVLLTGSTGSLGSALLHELASSPAVAKVYALNRAGSRPLGERQEVGLRRLGAEMGGLWAKVELLEGELGAPRFGLSDEEYGGLRSVTHIVHNAWPMDFNRTLASFRPHLDAAAHIVQLALDSTARAPVRVLFASSIAVVGRHACTRASPPSPIPEAPVYAPAVDAFGYAEAKWVCERMFARAGEVFDDRLAASSVRLGQMSGAEATGHWNPAEHIPMLAKSCVAVGAVPDIEGDASWLPVNRAARVLSELLFAGAPPGTLHVENPARQPWPALLDALAGALGLPAERLPYADWLRRVREHGDARANPCAKIVPFLNDEFVRMAAGQVVLDTSGARALSRTLDESAAVGEELVKAYVEGWKRENFL</sequence>
<dbReference type="SMART" id="SM00823">
    <property type="entry name" value="PKS_PP"/>
    <property type="match status" value="1"/>
</dbReference>
<dbReference type="InterPro" id="IPR036736">
    <property type="entry name" value="ACP-like_sf"/>
</dbReference>
<dbReference type="Gene3D" id="3.40.50.12780">
    <property type="entry name" value="N-terminal domain of ligase-like"/>
    <property type="match status" value="1"/>
</dbReference>
<dbReference type="PANTHER" id="PTHR43439">
    <property type="entry name" value="PHENYLACETATE-COENZYME A LIGASE"/>
    <property type="match status" value="1"/>
</dbReference>
<dbReference type="Gene3D" id="3.40.50.720">
    <property type="entry name" value="NAD(P)-binding Rossmann-like Domain"/>
    <property type="match status" value="1"/>
</dbReference>
<evidence type="ECO:0000313" key="4">
    <source>
        <dbReference type="EMBL" id="GJE97864.1"/>
    </source>
</evidence>
<dbReference type="OrthoDB" id="429813at2759"/>
<dbReference type="Pfam" id="PF00501">
    <property type="entry name" value="AMP-binding"/>
    <property type="match status" value="1"/>
</dbReference>